<evidence type="ECO:0000313" key="3">
    <source>
        <dbReference type="Ensembl" id="ENSCPRP00005002117.1"/>
    </source>
</evidence>
<dbReference type="Pfam" id="PF13927">
    <property type="entry name" value="Ig_3"/>
    <property type="match status" value="1"/>
</dbReference>
<evidence type="ECO:0000259" key="2">
    <source>
        <dbReference type="PROSITE" id="PS50835"/>
    </source>
</evidence>
<dbReference type="PROSITE" id="PS50835">
    <property type="entry name" value="IG_LIKE"/>
    <property type="match status" value="1"/>
</dbReference>
<reference evidence="3" key="1">
    <citation type="submission" date="2025-08" db="UniProtKB">
        <authorList>
            <consortium name="Ensembl"/>
        </authorList>
    </citation>
    <scope>IDENTIFICATION</scope>
</reference>
<dbReference type="InterPro" id="IPR007110">
    <property type="entry name" value="Ig-like_dom"/>
</dbReference>
<name>A0A7M4DZE8_CROPO</name>
<dbReference type="SUPFAM" id="SSF48726">
    <property type="entry name" value="Immunoglobulin"/>
    <property type="match status" value="1"/>
</dbReference>
<reference evidence="3" key="2">
    <citation type="submission" date="2025-09" db="UniProtKB">
        <authorList>
            <consortium name="Ensembl"/>
        </authorList>
    </citation>
    <scope>IDENTIFICATION</scope>
</reference>
<keyword evidence="4" id="KW-1185">Reference proteome</keyword>
<dbReference type="Gene3D" id="2.60.40.10">
    <property type="entry name" value="Immunoglobulins"/>
    <property type="match status" value="1"/>
</dbReference>
<feature type="signal peptide" evidence="1">
    <location>
        <begin position="1"/>
        <end position="21"/>
    </location>
</feature>
<organism evidence="3 4">
    <name type="scientific">Crocodylus porosus</name>
    <name type="common">Saltwater crocodile</name>
    <name type="synonym">Estuarine crocodile</name>
    <dbReference type="NCBI Taxonomy" id="8502"/>
    <lineage>
        <taxon>Eukaryota</taxon>
        <taxon>Metazoa</taxon>
        <taxon>Chordata</taxon>
        <taxon>Craniata</taxon>
        <taxon>Vertebrata</taxon>
        <taxon>Euteleostomi</taxon>
        <taxon>Archelosauria</taxon>
        <taxon>Archosauria</taxon>
        <taxon>Crocodylia</taxon>
        <taxon>Longirostres</taxon>
        <taxon>Crocodylidae</taxon>
        <taxon>Crocodylus</taxon>
    </lineage>
</organism>
<dbReference type="InterPro" id="IPR036179">
    <property type="entry name" value="Ig-like_dom_sf"/>
</dbReference>
<feature type="chain" id="PRO_5029699476" description="Ig-like domain-containing protein" evidence="1">
    <location>
        <begin position="22"/>
        <end position="109"/>
    </location>
</feature>
<proteinExistence type="predicted"/>
<dbReference type="InterPro" id="IPR050150">
    <property type="entry name" value="IgV_Light_Chain"/>
</dbReference>
<dbReference type="AlphaFoldDB" id="A0A7M4DZE8"/>
<dbReference type="OMA" id="ANIKCRG"/>
<keyword evidence="1" id="KW-0732">Signal</keyword>
<sequence length="109" mass="11768">SASFPLVSDLILPLLTAAVHTQPVLTQQPSVFVAPGESITLKCVMAEAKFKDYCNGAPDRFSGSRDNSLDEGYLNISCVQSEDEADYYCSVLDNTHKVHSDTGLQGTRA</sequence>
<protein>
    <recommendedName>
        <fullName evidence="2">Ig-like domain-containing protein</fullName>
    </recommendedName>
</protein>
<dbReference type="Proteomes" id="UP000594220">
    <property type="component" value="Unplaced"/>
</dbReference>
<evidence type="ECO:0000313" key="4">
    <source>
        <dbReference type="Proteomes" id="UP000594220"/>
    </source>
</evidence>
<feature type="domain" description="Ig-like" evidence="2">
    <location>
        <begin position="23"/>
        <end position="105"/>
    </location>
</feature>
<dbReference type="PANTHER" id="PTHR23267">
    <property type="entry name" value="IMMUNOGLOBULIN LIGHT CHAIN"/>
    <property type="match status" value="1"/>
</dbReference>
<accession>A0A7M4DZE8</accession>
<dbReference type="Ensembl" id="ENSCPRT00005002481.1">
    <property type="protein sequence ID" value="ENSCPRP00005002117.1"/>
    <property type="gene ID" value="ENSCPRG00005001563.1"/>
</dbReference>
<evidence type="ECO:0000256" key="1">
    <source>
        <dbReference type="SAM" id="SignalP"/>
    </source>
</evidence>
<dbReference type="InterPro" id="IPR013783">
    <property type="entry name" value="Ig-like_fold"/>
</dbReference>